<keyword evidence="4 6" id="KW-1133">Transmembrane helix</keyword>
<dbReference type="PANTHER" id="PTHR23291">
    <property type="entry name" value="BAX INHIBITOR-RELATED"/>
    <property type="match status" value="1"/>
</dbReference>
<comment type="caution">
    <text evidence="7">The sequence shown here is derived from an EMBL/GenBank/DDBJ whole genome shotgun (WGS) entry which is preliminary data.</text>
</comment>
<protein>
    <recommendedName>
        <fullName evidence="9">Permease</fullName>
    </recommendedName>
</protein>
<keyword evidence="8" id="KW-1185">Reference proteome</keyword>
<evidence type="ECO:0000256" key="3">
    <source>
        <dbReference type="ARBA" id="ARBA00022692"/>
    </source>
</evidence>
<sequence length="249" mass="26625">MSQVNPYATNDPMGGSAFGPAAFAEESARTAFIRRTYSHLTGAVFALMAIEFVLFTVVPRETMTGLVRTMMSGYGWLIVLGAFMGVSWVARSWATSGGSMAKQYAGLGLYVIAEAVILLPALYVAIVAMKQPNIPILAAIITSVCFAGLTAFVFMTRVDLASWGTYLFMAGLVAMGVVVAGVLFGFSLGLFFSAAMVALACGYILYDTSNVLHHYNTSQHVAASLALFASVALLFYYVLRILMAFSSDD</sequence>
<name>A0ABY1PVH7_9BACT</name>
<feature type="transmembrane region" description="Helical" evidence="6">
    <location>
        <begin position="106"/>
        <end position="128"/>
    </location>
</feature>
<feature type="transmembrane region" description="Helical" evidence="6">
    <location>
        <begin position="190"/>
        <end position="208"/>
    </location>
</feature>
<dbReference type="PANTHER" id="PTHR23291:SF50">
    <property type="entry name" value="PROTEIN LIFEGUARD 4"/>
    <property type="match status" value="1"/>
</dbReference>
<feature type="transmembrane region" description="Helical" evidence="6">
    <location>
        <begin position="37"/>
        <end position="58"/>
    </location>
</feature>
<evidence type="ECO:0000256" key="6">
    <source>
        <dbReference type="RuleBase" id="RU004379"/>
    </source>
</evidence>
<evidence type="ECO:0008006" key="9">
    <source>
        <dbReference type="Google" id="ProtNLM"/>
    </source>
</evidence>
<feature type="transmembrane region" description="Helical" evidence="6">
    <location>
        <begin position="166"/>
        <end position="184"/>
    </location>
</feature>
<feature type="transmembrane region" description="Helical" evidence="6">
    <location>
        <begin position="134"/>
        <end position="154"/>
    </location>
</feature>
<feature type="transmembrane region" description="Helical" evidence="6">
    <location>
        <begin position="220"/>
        <end position="239"/>
    </location>
</feature>
<dbReference type="Pfam" id="PF01027">
    <property type="entry name" value="Bax1-I"/>
    <property type="match status" value="1"/>
</dbReference>
<comment type="similarity">
    <text evidence="2 6">Belongs to the BI1 family.</text>
</comment>
<dbReference type="InterPro" id="IPR006214">
    <property type="entry name" value="Bax_inhibitor_1-related"/>
</dbReference>
<evidence type="ECO:0000313" key="8">
    <source>
        <dbReference type="Proteomes" id="UP001158067"/>
    </source>
</evidence>
<dbReference type="EMBL" id="FXUG01000002">
    <property type="protein sequence ID" value="SMP48508.1"/>
    <property type="molecule type" value="Genomic_DNA"/>
</dbReference>
<evidence type="ECO:0000256" key="1">
    <source>
        <dbReference type="ARBA" id="ARBA00004141"/>
    </source>
</evidence>
<organism evidence="7 8">
    <name type="scientific">Neorhodopirellula lusitana</name>
    <dbReference type="NCBI Taxonomy" id="445327"/>
    <lineage>
        <taxon>Bacteria</taxon>
        <taxon>Pseudomonadati</taxon>
        <taxon>Planctomycetota</taxon>
        <taxon>Planctomycetia</taxon>
        <taxon>Pirellulales</taxon>
        <taxon>Pirellulaceae</taxon>
        <taxon>Neorhodopirellula</taxon>
    </lineage>
</organism>
<comment type="subcellular location">
    <subcellularLocation>
        <location evidence="1">Membrane</location>
        <topology evidence="1">Multi-pass membrane protein</topology>
    </subcellularLocation>
</comment>
<evidence type="ECO:0000313" key="7">
    <source>
        <dbReference type="EMBL" id="SMP48508.1"/>
    </source>
</evidence>
<reference evidence="7 8" key="1">
    <citation type="submission" date="2017-05" db="EMBL/GenBank/DDBJ databases">
        <authorList>
            <person name="Varghese N."/>
            <person name="Submissions S."/>
        </authorList>
    </citation>
    <scope>NUCLEOTIDE SEQUENCE [LARGE SCALE GENOMIC DNA]</scope>
    <source>
        <strain evidence="7 8">DSM 25457</strain>
    </source>
</reference>
<dbReference type="RefSeq" id="WP_283431745.1">
    <property type="nucleotide sequence ID" value="NZ_CAWLDM010000001.1"/>
</dbReference>
<evidence type="ECO:0000256" key="5">
    <source>
        <dbReference type="ARBA" id="ARBA00023136"/>
    </source>
</evidence>
<keyword evidence="5 6" id="KW-0472">Membrane</keyword>
<evidence type="ECO:0000256" key="2">
    <source>
        <dbReference type="ARBA" id="ARBA00010350"/>
    </source>
</evidence>
<proteinExistence type="inferred from homology"/>
<gene>
    <name evidence="7" type="ORF">SAMN06265222_102436</name>
</gene>
<accession>A0ABY1PVH7</accession>
<evidence type="ECO:0000256" key="4">
    <source>
        <dbReference type="ARBA" id="ARBA00022989"/>
    </source>
</evidence>
<keyword evidence="3 6" id="KW-0812">Transmembrane</keyword>
<feature type="transmembrane region" description="Helical" evidence="6">
    <location>
        <begin position="73"/>
        <end position="94"/>
    </location>
</feature>
<dbReference type="Proteomes" id="UP001158067">
    <property type="component" value="Unassembled WGS sequence"/>
</dbReference>